<feature type="region of interest" description="Disordered" evidence="5">
    <location>
        <begin position="27"/>
        <end position="82"/>
    </location>
</feature>
<feature type="transmembrane region" description="Helical" evidence="6">
    <location>
        <begin position="341"/>
        <end position="359"/>
    </location>
</feature>
<dbReference type="PANTHER" id="PTHR18945">
    <property type="entry name" value="NEUROTRANSMITTER GATED ION CHANNEL"/>
    <property type="match status" value="1"/>
</dbReference>
<evidence type="ECO:0000256" key="7">
    <source>
        <dbReference type="SAM" id="SignalP"/>
    </source>
</evidence>
<evidence type="ECO:0000259" key="8">
    <source>
        <dbReference type="Pfam" id="PF02931"/>
    </source>
</evidence>
<evidence type="ECO:0000256" key="6">
    <source>
        <dbReference type="SAM" id="Phobius"/>
    </source>
</evidence>
<reference evidence="9" key="4">
    <citation type="submission" date="2025-09" db="UniProtKB">
        <authorList>
            <consortium name="Ensembl"/>
        </authorList>
    </citation>
    <scope>IDENTIFICATION</scope>
</reference>
<keyword evidence="10" id="KW-1185">Reference proteome</keyword>
<evidence type="ECO:0000256" key="2">
    <source>
        <dbReference type="ARBA" id="ARBA00022692"/>
    </source>
</evidence>
<name>A0A3P8YA00_ESOLU</name>
<organism evidence="9 10">
    <name type="scientific">Esox lucius</name>
    <name type="common">Northern pike</name>
    <dbReference type="NCBI Taxonomy" id="8010"/>
    <lineage>
        <taxon>Eukaryota</taxon>
        <taxon>Metazoa</taxon>
        <taxon>Chordata</taxon>
        <taxon>Craniata</taxon>
        <taxon>Vertebrata</taxon>
        <taxon>Euteleostomi</taxon>
        <taxon>Actinopterygii</taxon>
        <taxon>Neopterygii</taxon>
        <taxon>Teleostei</taxon>
        <taxon>Protacanthopterygii</taxon>
        <taxon>Esociformes</taxon>
        <taxon>Esocidae</taxon>
        <taxon>Esox</taxon>
    </lineage>
</organism>
<feature type="transmembrane region" description="Helical" evidence="6">
    <location>
        <begin position="286"/>
        <end position="306"/>
    </location>
</feature>
<accession>A0A3P8YA00</accession>
<dbReference type="Bgee" id="ENSELUG00000013605">
    <property type="expression patterns" value="Expressed in pharyngeal gill"/>
</dbReference>
<evidence type="ECO:0000256" key="1">
    <source>
        <dbReference type="ARBA" id="ARBA00004141"/>
    </source>
</evidence>
<keyword evidence="4 6" id="KW-0472">Membrane</keyword>
<comment type="subcellular location">
    <subcellularLocation>
        <location evidence="1">Membrane</location>
        <topology evidence="1">Multi-pass membrane protein</topology>
    </subcellularLocation>
</comment>
<reference evidence="10" key="1">
    <citation type="journal article" date="2014" name="PLoS ONE">
        <title>The genome and linkage map of the northern pike (Esox lucius): conserved synteny revealed between the salmonid sister group and the Neoteleostei.</title>
        <authorList>
            <person name="Rondeau E.B."/>
            <person name="Minkley D.R."/>
            <person name="Leong J.S."/>
            <person name="Messmer A.M."/>
            <person name="Jantzen J.R."/>
            <person name="von Schalburg K.R."/>
            <person name="Lemon C."/>
            <person name="Bird N.H."/>
            <person name="Koop B.F."/>
        </authorList>
    </citation>
    <scope>NUCLEOTIDE SEQUENCE</scope>
</reference>
<dbReference type="GO" id="GO:0004888">
    <property type="term" value="F:transmembrane signaling receptor activity"/>
    <property type="evidence" value="ECO:0007669"/>
    <property type="project" value="InterPro"/>
</dbReference>
<evidence type="ECO:0000313" key="10">
    <source>
        <dbReference type="Proteomes" id="UP000265140"/>
    </source>
</evidence>
<feature type="transmembrane region" description="Helical" evidence="6">
    <location>
        <begin position="446"/>
        <end position="468"/>
    </location>
</feature>
<protein>
    <recommendedName>
        <fullName evidence="8">Neurotransmitter-gated ion-channel ligand-binding domain-containing protein</fullName>
    </recommendedName>
</protein>
<dbReference type="SUPFAM" id="SSF63712">
    <property type="entry name" value="Nicotinic receptor ligand binding domain-like"/>
    <property type="match status" value="1"/>
</dbReference>
<dbReference type="Pfam" id="PF02931">
    <property type="entry name" value="Neur_chan_LBD"/>
    <property type="match status" value="1"/>
</dbReference>
<evidence type="ECO:0000313" key="9">
    <source>
        <dbReference type="Ensembl" id="ENSELUP00000013493.3"/>
    </source>
</evidence>
<evidence type="ECO:0000256" key="5">
    <source>
        <dbReference type="SAM" id="MobiDB-lite"/>
    </source>
</evidence>
<dbReference type="InterPro" id="IPR038050">
    <property type="entry name" value="Neuro_actylchol_rec"/>
</dbReference>
<feature type="signal peptide" evidence="7">
    <location>
        <begin position="1"/>
        <end position="23"/>
    </location>
</feature>
<keyword evidence="3 6" id="KW-1133">Transmembrane helix</keyword>
<keyword evidence="2 6" id="KW-0812">Transmembrane</keyword>
<evidence type="ECO:0000256" key="4">
    <source>
        <dbReference type="ARBA" id="ARBA00023136"/>
    </source>
</evidence>
<dbReference type="AlphaFoldDB" id="A0A3P8YA00"/>
<evidence type="ECO:0000256" key="3">
    <source>
        <dbReference type="ARBA" id="ARBA00022989"/>
    </source>
</evidence>
<dbReference type="FunCoup" id="A0A3P8YA00">
    <property type="interactions" value="24"/>
</dbReference>
<reference evidence="9" key="3">
    <citation type="submission" date="2025-08" db="UniProtKB">
        <authorList>
            <consortium name="Ensembl"/>
        </authorList>
    </citation>
    <scope>IDENTIFICATION</scope>
</reference>
<dbReference type="Gene3D" id="1.20.58.390">
    <property type="entry name" value="Neurotransmitter-gated ion-channel transmembrane domain"/>
    <property type="match status" value="1"/>
</dbReference>
<proteinExistence type="predicted"/>
<dbReference type="GO" id="GO:0016020">
    <property type="term" value="C:membrane"/>
    <property type="evidence" value="ECO:0007669"/>
    <property type="project" value="UniProtKB-SubCell"/>
</dbReference>
<dbReference type="Ensembl" id="ENSELUT00000022053.3">
    <property type="protein sequence ID" value="ENSELUP00000013493.3"/>
    <property type="gene ID" value="ENSELUG00000013605.3"/>
</dbReference>
<dbReference type="Proteomes" id="UP000265140">
    <property type="component" value="Chromosome 11"/>
</dbReference>
<reference evidence="9" key="2">
    <citation type="submission" date="2020-02" db="EMBL/GenBank/DDBJ databases">
        <title>Esox lucius (northern pike) genome, fEsoLuc1, primary haplotype.</title>
        <authorList>
            <person name="Myers G."/>
            <person name="Karagic N."/>
            <person name="Meyer A."/>
            <person name="Pippel M."/>
            <person name="Reichard M."/>
            <person name="Winkler S."/>
            <person name="Tracey A."/>
            <person name="Sims Y."/>
            <person name="Howe K."/>
            <person name="Rhie A."/>
            <person name="Formenti G."/>
            <person name="Durbin R."/>
            <person name="Fedrigo O."/>
            <person name="Jarvis E.D."/>
        </authorList>
    </citation>
    <scope>NUCLEOTIDE SEQUENCE [LARGE SCALE GENOMIC DNA]</scope>
</reference>
<feature type="compositionally biased region" description="Low complexity" evidence="5">
    <location>
        <begin position="58"/>
        <end position="82"/>
    </location>
</feature>
<dbReference type="InterPro" id="IPR036719">
    <property type="entry name" value="Neuro-gated_channel_TM_sf"/>
</dbReference>
<feature type="chain" id="PRO_5044257345" description="Neurotransmitter-gated ion-channel ligand-binding domain-containing protein" evidence="7">
    <location>
        <begin position="24"/>
        <end position="481"/>
    </location>
</feature>
<dbReference type="Gene3D" id="2.70.170.10">
    <property type="entry name" value="Neurotransmitter-gated ion-channel ligand-binding domain"/>
    <property type="match status" value="1"/>
</dbReference>
<dbReference type="SUPFAM" id="SSF90112">
    <property type="entry name" value="Neurotransmitter-gated ion-channel transmembrane pore"/>
    <property type="match status" value="1"/>
</dbReference>
<sequence>MRLMDHSIMTCLFSIFLVTVSAAKPPSNAATSASPVTPANQLSNASTATSNSFQTNATTTSSSVDPSSNTSSSLSEDTSSRVTTSSCTTRRCLANMLIEKEALSQPQSPQCTSIIHVPLIVYKTLSVDTKKLLFKSCLQVMMSWEDPDLSWDTSVYQYDTVVLPVRKIWTPDLHVANGVQTNTTHGNQDLLVHSNGTIEHSVIMNTLVQCQVNLYKYPFTSDDCAIAINAWALNGCGMQLKFGNVNITTADSGDWLTEAVELNAQGERNDRNYLLVSLKMRSENQFLSLVLPSILITLADVVSYALPLGNRIGFKVKLMLSFVMFLNLLSNFLPGGGQCSPIIECHFAFCLIILVLSTLQSMVVTRLAKCGTLLPGSLSKSKHTNLKDNGENGDEEPETNISVIEMKDSKKRKNKPLQKLLKLLKNISAEDDKAARNHCFANKVDMICLCIYLIILIVYTAVMAYYYFGSPCKIDPLGFWN</sequence>
<dbReference type="GeneTree" id="ENSGT00920000149199"/>
<dbReference type="GO" id="GO:0005230">
    <property type="term" value="F:extracellular ligand-gated monoatomic ion channel activity"/>
    <property type="evidence" value="ECO:0007669"/>
    <property type="project" value="InterPro"/>
</dbReference>
<feature type="compositionally biased region" description="Polar residues" evidence="5">
    <location>
        <begin position="28"/>
        <end position="57"/>
    </location>
</feature>
<feature type="domain" description="Neurotransmitter-gated ion-channel ligand-binding" evidence="8">
    <location>
        <begin position="102"/>
        <end position="247"/>
    </location>
</feature>
<dbReference type="OMA" id="KEYSIMR"/>
<keyword evidence="7" id="KW-0732">Signal</keyword>
<dbReference type="InterPro" id="IPR036734">
    <property type="entry name" value="Neur_chan_lig-bd_sf"/>
</dbReference>
<dbReference type="InterPro" id="IPR006202">
    <property type="entry name" value="Neur_chan_lig-bd"/>
</dbReference>
<dbReference type="InParanoid" id="A0A3P8YA00"/>
<dbReference type="InterPro" id="IPR006201">
    <property type="entry name" value="Neur_channel"/>
</dbReference>